<gene>
    <name evidence="2" type="ORF">GCM10011379_48040</name>
</gene>
<dbReference type="InterPro" id="IPR050266">
    <property type="entry name" value="AB_hydrolase_sf"/>
</dbReference>
<reference evidence="2" key="1">
    <citation type="journal article" date="2014" name="Int. J. Syst. Evol. Microbiol.">
        <title>Complete genome sequence of Corynebacterium casei LMG S-19264T (=DSM 44701T), isolated from a smear-ripened cheese.</title>
        <authorList>
            <consortium name="US DOE Joint Genome Institute (JGI-PGF)"/>
            <person name="Walter F."/>
            <person name="Albersmeier A."/>
            <person name="Kalinowski J."/>
            <person name="Ruckert C."/>
        </authorList>
    </citation>
    <scope>NUCLEOTIDE SEQUENCE</scope>
    <source>
        <strain evidence="2">CGMCC 1.15290</strain>
    </source>
</reference>
<dbReference type="EMBL" id="BMIB01000005">
    <property type="protein sequence ID" value="GGH79134.1"/>
    <property type="molecule type" value="Genomic_DNA"/>
</dbReference>
<dbReference type="PRINTS" id="PR00111">
    <property type="entry name" value="ABHYDROLASE"/>
</dbReference>
<dbReference type="Proteomes" id="UP000627292">
    <property type="component" value="Unassembled WGS sequence"/>
</dbReference>
<dbReference type="RefSeq" id="WP_188957283.1">
    <property type="nucleotide sequence ID" value="NZ_BMIB01000005.1"/>
</dbReference>
<dbReference type="AlphaFoldDB" id="A0A917MYJ3"/>
<dbReference type="Gene3D" id="3.40.50.1820">
    <property type="entry name" value="alpha/beta hydrolase"/>
    <property type="match status" value="1"/>
</dbReference>
<sequence length="253" mass="28767">MPVITINGRAVHYQQLNEQATDTVLLVHGMFSNLAVYYFHIAPILAQHFRVVMYDMKGHGMSDRAESGYHLEAMAADMQALMQVLRLPAVHLAGYSFGALVALKAALEYPQRIRRLGLIEGPDPADKRMLEGIAQYNRDMLLDYVEKNDSQVLTTGGRRRLEKMHRRFEYLFHETTIRNDMEKEHAFFEDAAIRALPHDTLLMYGRSSDCVGAGELLHNRISRSNLVLIEGDHTVPVQQPAVIGERLTTFFNN</sequence>
<proteinExistence type="predicted"/>
<accession>A0A917MYJ3</accession>
<feature type="domain" description="AB hydrolase-1" evidence="1">
    <location>
        <begin position="23"/>
        <end position="243"/>
    </location>
</feature>
<comment type="caution">
    <text evidence="2">The sequence shown here is derived from an EMBL/GenBank/DDBJ whole genome shotgun (WGS) entry which is preliminary data.</text>
</comment>
<reference evidence="2" key="2">
    <citation type="submission" date="2020-09" db="EMBL/GenBank/DDBJ databases">
        <authorList>
            <person name="Sun Q."/>
            <person name="Zhou Y."/>
        </authorList>
    </citation>
    <scope>NUCLEOTIDE SEQUENCE</scope>
    <source>
        <strain evidence="2">CGMCC 1.15290</strain>
    </source>
</reference>
<evidence type="ECO:0000313" key="2">
    <source>
        <dbReference type="EMBL" id="GGH79134.1"/>
    </source>
</evidence>
<dbReference type="SUPFAM" id="SSF53474">
    <property type="entry name" value="alpha/beta-Hydrolases"/>
    <property type="match status" value="1"/>
</dbReference>
<evidence type="ECO:0000313" key="3">
    <source>
        <dbReference type="Proteomes" id="UP000627292"/>
    </source>
</evidence>
<name>A0A917MYJ3_9BACT</name>
<dbReference type="InterPro" id="IPR029058">
    <property type="entry name" value="AB_hydrolase_fold"/>
</dbReference>
<keyword evidence="3" id="KW-1185">Reference proteome</keyword>
<dbReference type="Pfam" id="PF00561">
    <property type="entry name" value="Abhydrolase_1"/>
    <property type="match status" value="1"/>
</dbReference>
<dbReference type="PANTHER" id="PTHR43798">
    <property type="entry name" value="MONOACYLGLYCEROL LIPASE"/>
    <property type="match status" value="1"/>
</dbReference>
<dbReference type="InterPro" id="IPR000073">
    <property type="entry name" value="AB_hydrolase_1"/>
</dbReference>
<protein>
    <recommendedName>
        <fullName evidence="1">AB hydrolase-1 domain-containing protein</fullName>
    </recommendedName>
</protein>
<evidence type="ECO:0000259" key="1">
    <source>
        <dbReference type="Pfam" id="PF00561"/>
    </source>
</evidence>
<organism evidence="2 3">
    <name type="scientific">Filimonas zeae</name>
    <dbReference type="NCBI Taxonomy" id="1737353"/>
    <lineage>
        <taxon>Bacteria</taxon>
        <taxon>Pseudomonadati</taxon>
        <taxon>Bacteroidota</taxon>
        <taxon>Chitinophagia</taxon>
        <taxon>Chitinophagales</taxon>
        <taxon>Chitinophagaceae</taxon>
        <taxon>Filimonas</taxon>
    </lineage>
</organism>